<proteinExistence type="predicted"/>
<keyword evidence="2" id="KW-0812">Transmembrane</keyword>
<evidence type="ECO:0000256" key="7">
    <source>
        <dbReference type="ARBA" id="ARBA00023136"/>
    </source>
</evidence>
<accession>A0A3B4FYQ3</accession>
<keyword evidence="3" id="KW-0479">Metal-binding</keyword>
<dbReference type="GO" id="GO:0016020">
    <property type="term" value="C:membrane"/>
    <property type="evidence" value="ECO:0007669"/>
    <property type="project" value="UniProtKB-SubCell"/>
</dbReference>
<keyword evidence="7" id="KW-0472">Membrane</keyword>
<evidence type="ECO:0000256" key="3">
    <source>
        <dbReference type="ARBA" id="ARBA00022723"/>
    </source>
</evidence>
<evidence type="ECO:0000256" key="1">
    <source>
        <dbReference type="ARBA" id="ARBA00004167"/>
    </source>
</evidence>
<evidence type="ECO:0000256" key="6">
    <source>
        <dbReference type="ARBA" id="ARBA00022989"/>
    </source>
</evidence>
<keyword evidence="6" id="KW-1133">Transmembrane helix</keyword>
<dbReference type="InterPro" id="IPR026096">
    <property type="entry name" value="R-trans_p"/>
</dbReference>
<evidence type="ECO:0000256" key="5">
    <source>
        <dbReference type="ARBA" id="ARBA00022833"/>
    </source>
</evidence>
<protein>
    <submittedName>
        <fullName evidence="10">Receptor-transporting protein 3-like</fullName>
    </submittedName>
</protein>
<name>A0A3B4FYQ3_9CICH</name>
<dbReference type="GO" id="GO:0006612">
    <property type="term" value="P:protein targeting to membrane"/>
    <property type="evidence" value="ECO:0007669"/>
    <property type="project" value="TreeGrafter"/>
</dbReference>
<evidence type="ECO:0000313" key="10">
    <source>
        <dbReference type="Ensembl" id="ENSPNYP00000014446.1"/>
    </source>
</evidence>
<dbReference type="STRING" id="303518.ENSPNYP00000014446"/>
<dbReference type="GO" id="GO:0008270">
    <property type="term" value="F:zinc ion binding"/>
    <property type="evidence" value="ECO:0007669"/>
    <property type="project" value="UniProtKB-KW"/>
</dbReference>
<dbReference type="GeneTree" id="ENSGT00940000170872"/>
<feature type="compositionally biased region" description="Basic and acidic residues" evidence="8">
    <location>
        <begin position="147"/>
        <end position="160"/>
    </location>
</feature>
<dbReference type="GO" id="GO:0051205">
    <property type="term" value="P:protein insertion into membrane"/>
    <property type="evidence" value="ECO:0007669"/>
    <property type="project" value="TreeGrafter"/>
</dbReference>
<keyword evidence="4" id="KW-0863">Zinc-finger</keyword>
<sequence>LISLSCPEWTPSLWYDTFNELLDDDSELDYGDRWTLKVNYNKTDEITYEERKKGWKVSTHQANGKFQCVSCKKTWDSAQVRLVFRYRLLGGQGTVIMRPFGQACLRCRGDKFNLPGFDKKEVEQALLRQFYKIRKNCYHEEDEEKAEDNGRPSSEPEAKTKPHKNHLCQACRVGHCCVDDKDDN</sequence>
<evidence type="ECO:0000256" key="8">
    <source>
        <dbReference type="SAM" id="MobiDB-lite"/>
    </source>
</evidence>
<dbReference type="AlphaFoldDB" id="A0A3B4FYQ3"/>
<keyword evidence="5" id="KW-0862">Zinc</keyword>
<feature type="domain" description="3CxxC-type" evidence="9">
    <location>
        <begin position="61"/>
        <end position="174"/>
    </location>
</feature>
<dbReference type="PANTHER" id="PTHR14402:SF20">
    <property type="entry name" value="RECEPTOR-TRANSPORTING PROTEIN 2"/>
    <property type="match status" value="1"/>
</dbReference>
<dbReference type="SMART" id="SM01328">
    <property type="entry name" value="zf-3CxxC"/>
    <property type="match status" value="1"/>
</dbReference>
<dbReference type="Ensembl" id="ENSPNYT00000014813.1">
    <property type="protein sequence ID" value="ENSPNYP00000014446.1"/>
    <property type="gene ID" value="ENSPNYG00000010967.1"/>
</dbReference>
<dbReference type="GO" id="GO:0031849">
    <property type="term" value="F:olfactory receptor binding"/>
    <property type="evidence" value="ECO:0007669"/>
    <property type="project" value="TreeGrafter"/>
</dbReference>
<evidence type="ECO:0000256" key="2">
    <source>
        <dbReference type="ARBA" id="ARBA00022692"/>
    </source>
</evidence>
<organism evidence="10">
    <name type="scientific">Pundamilia nyererei</name>
    <dbReference type="NCBI Taxonomy" id="303518"/>
    <lineage>
        <taxon>Eukaryota</taxon>
        <taxon>Metazoa</taxon>
        <taxon>Chordata</taxon>
        <taxon>Craniata</taxon>
        <taxon>Vertebrata</taxon>
        <taxon>Euteleostomi</taxon>
        <taxon>Actinopterygii</taxon>
        <taxon>Neopterygii</taxon>
        <taxon>Teleostei</taxon>
        <taxon>Neoteleostei</taxon>
        <taxon>Acanthomorphata</taxon>
        <taxon>Ovalentaria</taxon>
        <taxon>Cichlomorphae</taxon>
        <taxon>Cichliformes</taxon>
        <taxon>Cichlidae</taxon>
        <taxon>African cichlids</taxon>
        <taxon>Pseudocrenilabrinae</taxon>
        <taxon>Haplochromini</taxon>
        <taxon>Pundamilia</taxon>
    </lineage>
</organism>
<dbReference type="PANTHER" id="PTHR14402">
    <property type="entry name" value="RECEPTOR TRANSPORTING PROTEIN"/>
    <property type="match status" value="1"/>
</dbReference>
<dbReference type="Pfam" id="PF13695">
    <property type="entry name" value="Zn_ribbon_3CxxC"/>
    <property type="match status" value="1"/>
</dbReference>
<comment type="subcellular location">
    <subcellularLocation>
        <location evidence="1">Membrane</location>
        <topology evidence="1">Single-pass membrane protein</topology>
    </subcellularLocation>
</comment>
<dbReference type="InterPro" id="IPR027377">
    <property type="entry name" value="ZAR1/RTP1-5-like_Znf-3CxxC"/>
</dbReference>
<feature type="region of interest" description="Disordered" evidence="8">
    <location>
        <begin position="142"/>
        <end position="163"/>
    </location>
</feature>
<reference evidence="10" key="1">
    <citation type="submission" date="2023-09" db="UniProtKB">
        <authorList>
            <consortium name="Ensembl"/>
        </authorList>
    </citation>
    <scope>IDENTIFICATION</scope>
</reference>
<evidence type="ECO:0000259" key="9">
    <source>
        <dbReference type="SMART" id="SM01328"/>
    </source>
</evidence>
<evidence type="ECO:0000256" key="4">
    <source>
        <dbReference type="ARBA" id="ARBA00022771"/>
    </source>
</evidence>